<reference evidence="5 6" key="1">
    <citation type="journal article" date="2010" name="Stand. Genomic Sci.">
        <title>Complete genome sequence of Methanothermus fervidus type strain (V24S).</title>
        <authorList>
            <person name="Anderson I."/>
            <person name="Djao O.D."/>
            <person name="Misra M."/>
            <person name="Chertkov O."/>
            <person name="Nolan M."/>
            <person name="Lucas S."/>
            <person name="Lapidus A."/>
            <person name="Del Rio T.G."/>
            <person name="Tice H."/>
            <person name="Cheng J.F."/>
            <person name="Tapia R."/>
            <person name="Han C."/>
            <person name="Goodwin L."/>
            <person name="Pitluck S."/>
            <person name="Liolios K."/>
            <person name="Ivanova N."/>
            <person name="Mavromatis K."/>
            <person name="Mikhailova N."/>
            <person name="Pati A."/>
            <person name="Brambilla E."/>
            <person name="Chen A."/>
            <person name="Palaniappan K."/>
            <person name="Land M."/>
            <person name="Hauser L."/>
            <person name="Chang Y.J."/>
            <person name="Jeffries C.D."/>
            <person name="Sikorski J."/>
            <person name="Spring S."/>
            <person name="Rohde M."/>
            <person name="Eichinger K."/>
            <person name="Huber H."/>
            <person name="Wirth R."/>
            <person name="Goker M."/>
            <person name="Detter J.C."/>
            <person name="Woyke T."/>
            <person name="Bristow J."/>
            <person name="Eisen J.A."/>
            <person name="Markowitz V."/>
            <person name="Hugenholtz P."/>
            <person name="Klenk H.P."/>
            <person name="Kyrpides N.C."/>
        </authorList>
    </citation>
    <scope>NUCLEOTIDE SEQUENCE [LARGE SCALE GENOMIC DNA]</scope>
    <source>
        <strain evidence="6">ATCC 43054 / DSM 2088 / JCM 10308 / V24 S</strain>
    </source>
</reference>
<dbReference type="GO" id="GO:0008360">
    <property type="term" value="P:regulation of cell shape"/>
    <property type="evidence" value="ECO:0007669"/>
    <property type="project" value="InterPro"/>
</dbReference>
<dbReference type="EMBL" id="CP002278">
    <property type="protein sequence ID" value="ADP77143.1"/>
    <property type="molecule type" value="Genomic_DNA"/>
</dbReference>
<gene>
    <name evidence="5" type="ordered locus">Mfer_0340</name>
</gene>
<dbReference type="InterPro" id="IPR036565">
    <property type="entry name" value="Mur-like_cat_sf"/>
</dbReference>
<dbReference type="Gene3D" id="3.40.1190.10">
    <property type="entry name" value="Mur-like, catalytic domain"/>
    <property type="match status" value="2"/>
</dbReference>
<keyword evidence="6" id="KW-1185">Reference proteome</keyword>
<evidence type="ECO:0000256" key="3">
    <source>
        <dbReference type="ARBA" id="ARBA00022840"/>
    </source>
</evidence>
<dbReference type="Gene3D" id="3.40.50.720">
    <property type="entry name" value="NAD(P)-binding Rossmann-like Domain"/>
    <property type="match status" value="1"/>
</dbReference>
<feature type="domain" description="Mur ligase central" evidence="4">
    <location>
        <begin position="99"/>
        <end position="219"/>
    </location>
</feature>
<evidence type="ECO:0000313" key="5">
    <source>
        <dbReference type="EMBL" id="ADP77143.1"/>
    </source>
</evidence>
<dbReference type="STRING" id="523846.Mfer_0340"/>
<dbReference type="Proteomes" id="UP000002315">
    <property type="component" value="Chromosome"/>
</dbReference>
<keyword evidence="1 5" id="KW-0436">Ligase</keyword>
<accession>E3GXW1</accession>
<keyword evidence="3" id="KW-0067">ATP-binding</keyword>
<dbReference type="PANTHER" id="PTHR43692">
    <property type="entry name" value="UDP-N-ACETYLMURAMOYLALANINE--D-GLUTAMATE LIGASE"/>
    <property type="match status" value="1"/>
</dbReference>
<dbReference type="SUPFAM" id="SSF53623">
    <property type="entry name" value="MurD-like peptide ligases, catalytic domain"/>
    <property type="match status" value="1"/>
</dbReference>
<proteinExistence type="predicted"/>
<evidence type="ECO:0000259" key="4">
    <source>
        <dbReference type="Pfam" id="PF08245"/>
    </source>
</evidence>
<dbReference type="OrthoDB" id="76119at2157"/>
<sequence length="406" mass="46344">MDTKKVAVLGLGVEGKNAIKSLKKRGYRIYASDKNRIDFKDEEVEVDLGKHDINKILSCDFVVISPSMWNTKLASLIKKKKKVICDVFNKHKSIYTIGVTGTNGKTTTSLMIYEILKNSKKNVLIGGNAGGGFEGYTELILEANEGNYEYMVIEICDMTLDFVDDCFDLDMVVVTNIGEDHLNYHKTLENFRRKLKKFLKNKIAILNSKDPNLVKLAKELDNYIFYDEYDVPLFGRFNKLNAGAAAAAAKFLGIDPKIISHTLKNFKLPKGRLKHYNINNKHIIIGKTDNKTALEAVLNEMKFDAMFIGTPRRNEYWRFKILDVAYKSSPKLIVLFPGLEDTVDMAKKRLEKLGFKNVVTVKTIDEIVKMFEFVLEKYEKIFIGGNGQKKINKIQDILEAKFVQYQ</sequence>
<dbReference type="SUPFAM" id="SSF51984">
    <property type="entry name" value="MurCD N-terminal domain"/>
    <property type="match status" value="1"/>
</dbReference>
<evidence type="ECO:0000256" key="2">
    <source>
        <dbReference type="ARBA" id="ARBA00022741"/>
    </source>
</evidence>
<organism evidence="5 6">
    <name type="scientific">Methanothermus fervidus (strain ATCC 43054 / DSM 2088 / JCM 10308 / V24 S)</name>
    <dbReference type="NCBI Taxonomy" id="523846"/>
    <lineage>
        <taxon>Archaea</taxon>
        <taxon>Methanobacteriati</taxon>
        <taxon>Methanobacteriota</taxon>
        <taxon>Methanomada group</taxon>
        <taxon>Methanobacteria</taxon>
        <taxon>Methanobacteriales</taxon>
        <taxon>Methanothermaceae</taxon>
        <taxon>Methanothermus</taxon>
    </lineage>
</organism>
<dbReference type="KEGG" id="mfv:Mfer_0340"/>
<dbReference type="HOGENOM" id="CLU_629483_0_0_2"/>
<dbReference type="AlphaFoldDB" id="E3GXW1"/>
<evidence type="ECO:0000256" key="1">
    <source>
        <dbReference type="ARBA" id="ARBA00022598"/>
    </source>
</evidence>
<keyword evidence="2" id="KW-0547">Nucleotide-binding</keyword>
<dbReference type="InterPro" id="IPR005762">
    <property type="entry name" value="MurD"/>
</dbReference>
<dbReference type="GO" id="GO:0051301">
    <property type="term" value="P:cell division"/>
    <property type="evidence" value="ECO:0007669"/>
    <property type="project" value="InterPro"/>
</dbReference>
<dbReference type="Pfam" id="PF08245">
    <property type="entry name" value="Mur_ligase_M"/>
    <property type="match status" value="1"/>
</dbReference>
<protein>
    <submittedName>
        <fullName evidence="5">Mur ligase middle domain protein</fullName>
    </submittedName>
</protein>
<dbReference type="GO" id="GO:0005524">
    <property type="term" value="F:ATP binding"/>
    <property type="evidence" value="ECO:0007669"/>
    <property type="project" value="UniProtKB-KW"/>
</dbReference>
<dbReference type="PANTHER" id="PTHR43692:SF1">
    <property type="entry name" value="UDP-N-ACETYLMURAMOYLALANINE--D-GLUTAMATE LIGASE"/>
    <property type="match status" value="1"/>
</dbReference>
<dbReference type="InterPro" id="IPR013221">
    <property type="entry name" value="Mur_ligase_cen"/>
</dbReference>
<evidence type="ECO:0000313" key="6">
    <source>
        <dbReference type="Proteomes" id="UP000002315"/>
    </source>
</evidence>
<dbReference type="GO" id="GO:0008764">
    <property type="term" value="F:UDP-N-acetylmuramoylalanine-D-glutamate ligase activity"/>
    <property type="evidence" value="ECO:0007669"/>
    <property type="project" value="InterPro"/>
</dbReference>
<name>E3GXW1_METFV</name>
<dbReference type="GO" id="GO:0005737">
    <property type="term" value="C:cytoplasm"/>
    <property type="evidence" value="ECO:0007669"/>
    <property type="project" value="InterPro"/>
</dbReference>